<evidence type="ECO:0000256" key="3">
    <source>
        <dbReference type="ARBA" id="ARBA00022679"/>
    </source>
</evidence>
<dbReference type="InterPro" id="IPR015199">
    <property type="entry name" value="DNA_pol_III_delta_C"/>
</dbReference>
<dbReference type="AlphaFoldDB" id="A0A0X9VLV5"/>
<dbReference type="Gene3D" id="1.20.272.10">
    <property type="match status" value="1"/>
</dbReference>
<evidence type="ECO:0000256" key="5">
    <source>
        <dbReference type="ARBA" id="ARBA00022705"/>
    </source>
</evidence>
<evidence type="ECO:0000256" key="7">
    <source>
        <dbReference type="ARBA" id="ARBA00049244"/>
    </source>
</evidence>
<evidence type="ECO:0000313" key="10">
    <source>
        <dbReference type="Proteomes" id="UP000069926"/>
    </source>
</evidence>
<dbReference type="KEGG" id="asy:AUT07_00078"/>
<evidence type="ECO:0000256" key="6">
    <source>
        <dbReference type="ARBA" id="ARBA00022932"/>
    </source>
</evidence>
<keyword evidence="5" id="KW-0235">DNA replication</keyword>
<dbReference type="GO" id="GO:0003887">
    <property type="term" value="F:DNA-directed DNA polymerase activity"/>
    <property type="evidence" value="ECO:0007669"/>
    <property type="project" value="UniProtKB-KW"/>
</dbReference>
<reference evidence="9 10" key="1">
    <citation type="submission" date="2016-01" db="EMBL/GenBank/DDBJ databases">
        <title>Genome sequence of Ca. Arsenophonus lipopteni, the exclusive symbiont of a blood sucking fly Lipoptena cervi (Diptera: Hippoboscidae).</title>
        <authorList>
            <person name="Novakova E."/>
            <person name="Hypsa V."/>
            <person name="Nguyen P."/>
            <person name="Husnik F."/>
            <person name="Darby A.C."/>
        </authorList>
    </citation>
    <scope>NUCLEOTIDE SEQUENCE [LARGE SCALE GENOMIC DNA]</scope>
    <source>
        <strain evidence="9 10">CB</strain>
    </source>
</reference>
<dbReference type="OrthoDB" id="9811073at2"/>
<dbReference type="RefSeq" id="WP_066282682.1">
    <property type="nucleotide sequence ID" value="NZ_CP013920.1"/>
</dbReference>
<dbReference type="EC" id="2.7.7.7" evidence="1"/>
<keyword evidence="3 9" id="KW-0808">Transferase</keyword>
<protein>
    <recommendedName>
        <fullName evidence="2">DNA polymerase III subunit delta'</fullName>
        <ecNumber evidence="1">2.7.7.7</ecNumber>
    </recommendedName>
</protein>
<sequence>MNWYPWLNLPYKQIITFYQKRKHHALLLHSNPGMASDVLVCAITKWLICLNPINIKNCGSCHNCQLMLTHNHPDLHKIINENNSNKISIENIRSLTENLVNYAQQGGAKVIWFPNVALLTESAITALLKTLEEPTNNTYFLLECRDPIHLLTTLRSRCFYYYLSAPDPQTIINWLKKQNINLTLLEIETAIKLNLYAPLATLNLLKPKNWLKRKNFCKSLMQSLVNKNFLILLIELDQSNVLERIYWLISFLLDALKHKLDATSYCINQDELPLIKKLANINSSDILLKSITRWMTCRYQLISITGLNQKLHLSAQLIKWQNTLYLDK</sequence>
<dbReference type="InterPro" id="IPR050238">
    <property type="entry name" value="DNA_Rep/Repair_Clamp_Loader"/>
</dbReference>
<dbReference type="EMBL" id="CP013920">
    <property type="protein sequence ID" value="AMA64671.1"/>
    <property type="molecule type" value="Genomic_DNA"/>
</dbReference>
<proteinExistence type="predicted"/>
<dbReference type="GO" id="GO:0003677">
    <property type="term" value="F:DNA binding"/>
    <property type="evidence" value="ECO:0007669"/>
    <property type="project" value="InterPro"/>
</dbReference>
<evidence type="ECO:0000256" key="2">
    <source>
        <dbReference type="ARBA" id="ARBA00014363"/>
    </source>
</evidence>
<comment type="catalytic activity">
    <reaction evidence="7">
        <text>DNA(n) + a 2'-deoxyribonucleoside 5'-triphosphate = DNA(n+1) + diphosphate</text>
        <dbReference type="Rhea" id="RHEA:22508"/>
        <dbReference type="Rhea" id="RHEA-COMP:17339"/>
        <dbReference type="Rhea" id="RHEA-COMP:17340"/>
        <dbReference type="ChEBI" id="CHEBI:33019"/>
        <dbReference type="ChEBI" id="CHEBI:61560"/>
        <dbReference type="ChEBI" id="CHEBI:173112"/>
        <dbReference type="EC" id="2.7.7.7"/>
    </reaction>
</comment>
<keyword evidence="10" id="KW-1185">Reference proteome</keyword>
<keyword evidence="4 9" id="KW-0548">Nucleotidyltransferase</keyword>
<keyword evidence="6" id="KW-0239">DNA-directed DNA polymerase</keyword>
<dbReference type="Pfam" id="PF13177">
    <property type="entry name" value="DNA_pol3_delta2"/>
    <property type="match status" value="1"/>
</dbReference>
<name>A0A0X9VLV5_9GAMM</name>
<dbReference type="SUPFAM" id="SSF52540">
    <property type="entry name" value="P-loop containing nucleoside triphosphate hydrolases"/>
    <property type="match status" value="1"/>
</dbReference>
<dbReference type="Gene3D" id="3.40.50.300">
    <property type="entry name" value="P-loop containing nucleotide triphosphate hydrolases"/>
    <property type="match status" value="1"/>
</dbReference>
<gene>
    <name evidence="9" type="primary">holB</name>
    <name evidence="9" type="ORF">AUT07_00078</name>
</gene>
<dbReference type="GO" id="GO:0006261">
    <property type="term" value="P:DNA-templated DNA replication"/>
    <property type="evidence" value="ECO:0007669"/>
    <property type="project" value="TreeGrafter"/>
</dbReference>
<dbReference type="SUPFAM" id="SSF48019">
    <property type="entry name" value="post-AAA+ oligomerization domain-like"/>
    <property type="match status" value="1"/>
</dbReference>
<dbReference type="STRING" id="634113.AUT07_00078"/>
<feature type="domain" description="DNA polymerase III delta subunit C-terminal" evidence="8">
    <location>
        <begin position="208"/>
        <end position="321"/>
    </location>
</feature>
<dbReference type="InterPro" id="IPR027417">
    <property type="entry name" value="P-loop_NTPase"/>
</dbReference>
<dbReference type="PANTHER" id="PTHR11669">
    <property type="entry name" value="REPLICATION FACTOR C / DNA POLYMERASE III GAMMA-TAU SUBUNIT"/>
    <property type="match status" value="1"/>
</dbReference>
<evidence type="ECO:0000256" key="4">
    <source>
        <dbReference type="ARBA" id="ARBA00022695"/>
    </source>
</evidence>
<dbReference type="Pfam" id="PF09115">
    <property type="entry name" value="DNApol3-delta_C"/>
    <property type="match status" value="1"/>
</dbReference>
<dbReference type="PANTHER" id="PTHR11669:SF8">
    <property type="entry name" value="DNA POLYMERASE III SUBUNIT DELTA"/>
    <property type="match status" value="1"/>
</dbReference>
<accession>A0A0X9VLV5</accession>
<dbReference type="Proteomes" id="UP000069926">
    <property type="component" value="Chromosome"/>
</dbReference>
<evidence type="ECO:0000313" key="9">
    <source>
        <dbReference type="EMBL" id="AMA64671.1"/>
    </source>
</evidence>
<dbReference type="InterPro" id="IPR008921">
    <property type="entry name" value="DNA_pol3_clamp-load_cplx_C"/>
</dbReference>
<dbReference type="PATRIC" id="fig|634113.3.peg.76"/>
<dbReference type="GO" id="GO:0009360">
    <property type="term" value="C:DNA polymerase III complex"/>
    <property type="evidence" value="ECO:0007669"/>
    <property type="project" value="InterPro"/>
</dbReference>
<evidence type="ECO:0000259" key="8">
    <source>
        <dbReference type="Pfam" id="PF09115"/>
    </source>
</evidence>
<organism evidence="9 10">
    <name type="scientific">Candidatus Arsenophonus lipoptenae</name>
    <dbReference type="NCBI Taxonomy" id="634113"/>
    <lineage>
        <taxon>Bacteria</taxon>
        <taxon>Pseudomonadati</taxon>
        <taxon>Pseudomonadota</taxon>
        <taxon>Gammaproteobacteria</taxon>
        <taxon>Enterobacterales</taxon>
        <taxon>Morganellaceae</taxon>
        <taxon>Arsenophonus</taxon>
    </lineage>
</organism>
<evidence type="ECO:0000256" key="1">
    <source>
        <dbReference type="ARBA" id="ARBA00012417"/>
    </source>
</evidence>